<dbReference type="Proteomes" id="UP000683925">
    <property type="component" value="Unassembled WGS sequence"/>
</dbReference>
<reference evidence="1" key="1">
    <citation type="submission" date="2021-01" db="EMBL/GenBank/DDBJ databases">
        <authorList>
            <consortium name="Genoscope - CEA"/>
            <person name="William W."/>
        </authorList>
    </citation>
    <scope>NUCLEOTIDE SEQUENCE</scope>
</reference>
<name>A0A8S1X7Z7_PAROT</name>
<proteinExistence type="predicted"/>
<dbReference type="EMBL" id="CAJJDP010000108">
    <property type="protein sequence ID" value="CAD8195296.1"/>
    <property type="molecule type" value="Genomic_DNA"/>
</dbReference>
<sequence>MSDQNSQKSVISSTREYINDRRIRNSSFVFQSLENEQNWNKKSKKQYKQSNLIMINWLLRKNNLILDKKKEQLIRSTKVNQKQQRFVNSSYWNYLKSSLSLFREIKSRIKFFHLIPKLQKDFVSKRFLSV</sequence>
<accession>A0A8S1X7Z7</accession>
<dbReference type="AlphaFoldDB" id="A0A8S1X7Z7"/>
<gene>
    <name evidence="1" type="ORF">POCTA_138.1.T1080216</name>
</gene>
<evidence type="ECO:0000313" key="1">
    <source>
        <dbReference type="EMBL" id="CAD8195296.1"/>
    </source>
</evidence>
<comment type="caution">
    <text evidence="1">The sequence shown here is derived from an EMBL/GenBank/DDBJ whole genome shotgun (WGS) entry which is preliminary data.</text>
</comment>
<protein>
    <submittedName>
        <fullName evidence="1">Uncharacterized protein</fullName>
    </submittedName>
</protein>
<keyword evidence="2" id="KW-1185">Reference proteome</keyword>
<evidence type="ECO:0000313" key="2">
    <source>
        <dbReference type="Proteomes" id="UP000683925"/>
    </source>
</evidence>
<organism evidence="1 2">
    <name type="scientific">Paramecium octaurelia</name>
    <dbReference type="NCBI Taxonomy" id="43137"/>
    <lineage>
        <taxon>Eukaryota</taxon>
        <taxon>Sar</taxon>
        <taxon>Alveolata</taxon>
        <taxon>Ciliophora</taxon>
        <taxon>Intramacronucleata</taxon>
        <taxon>Oligohymenophorea</taxon>
        <taxon>Peniculida</taxon>
        <taxon>Parameciidae</taxon>
        <taxon>Paramecium</taxon>
    </lineage>
</organism>